<keyword evidence="3 5" id="KW-0175">Coiled coil</keyword>
<keyword evidence="4" id="KW-0233">DNA recombination</keyword>
<evidence type="ECO:0000256" key="6">
    <source>
        <dbReference type="SAM" id="Phobius"/>
    </source>
</evidence>
<evidence type="ECO:0000256" key="4">
    <source>
        <dbReference type="ARBA" id="ARBA00023172"/>
    </source>
</evidence>
<reference evidence="7 8" key="1">
    <citation type="submission" date="2014-07" db="EMBL/GenBank/DDBJ databases">
        <authorList>
            <person name="McCorrison J."/>
            <person name="Sanka R."/>
            <person name="Torralba M."/>
            <person name="Gillis M."/>
            <person name="Haft D.H."/>
            <person name="Methe B."/>
            <person name="Sutton G."/>
            <person name="Nelson K.E."/>
        </authorList>
    </citation>
    <scope>NUCLEOTIDE SEQUENCE [LARGE SCALE GENOMIC DNA]</scope>
    <source>
        <strain evidence="7 8">DNF00058</strain>
    </source>
</reference>
<proteinExistence type="inferred from homology"/>
<comment type="caution">
    <text evidence="7">The sequence shown here is derived from an EMBL/GenBank/DDBJ whole genome shotgun (WGS) entry which is preliminary data.</text>
</comment>
<dbReference type="AlphaFoldDB" id="A0A096AY20"/>
<comment type="similarity">
    <text evidence="2">Belongs to the RmuC family.</text>
</comment>
<keyword evidence="8" id="KW-1185">Reference proteome</keyword>
<protein>
    <submittedName>
        <fullName evidence="7">Recombinase RmuC</fullName>
    </submittedName>
</protein>
<dbReference type="EMBL" id="JRNU01000032">
    <property type="protein sequence ID" value="KGF51611.1"/>
    <property type="molecule type" value="Genomic_DNA"/>
</dbReference>
<dbReference type="InterPro" id="IPR003798">
    <property type="entry name" value="DNA_recombination_RmuC"/>
</dbReference>
<dbReference type="Pfam" id="PF02646">
    <property type="entry name" value="RmuC"/>
    <property type="match status" value="1"/>
</dbReference>
<feature type="coiled-coil region" evidence="5">
    <location>
        <begin position="61"/>
        <end position="117"/>
    </location>
</feature>
<evidence type="ECO:0000313" key="7">
    <source>
        <dbReference type="EMBL" id="KGF51611.1"/>
    </source>
</evidence>
<evidence type="ECO:0000313" key="8">
    <source>
        <dbReference type="Proteomes" id="UP000029614"/>
    </source>
</evidence>
<gene>
    <name evidence="7" type="ORF">HMPREF9302_06705</name>
</gene>
<dbReference type="Proteomes" id="UP000029614">
    <property type="component" value="Unassembled WGS sequence"/>
</dbReference>
<organism evidence="7 8">
    <name type="scientific">Prevotella amnii DNF00058</name>
    <dbReference type="NCBI Taxonomy" id="1401066"/>
    <lineage>
        <taxon>Bacteria</taxon>
        <taxon>Pseudomonadati</taxon>
        <taxon>Bacteroidota</taxon>
        <taxon>Bacteroidia</taxon>
        <taxon>Bacteroidales</taxon>
        <taxon>Prevotellaceae</taxon>
        <taxon>Prevotella</taxon>
    </lineage>
</organism>
<sequence length="466" mass="53623">MLIFYVLAFFLGALVMYLILKVYHTKELGKVKVDLSLAANQLEMERKSGKERLESQQRYFEERLKQEQVTAENNINMLKASAQERVKQEQAHSALLREELQKENANKLKLLQEEVRNMGEKMLTEHQNKLNSADKERLESVLNPLKERLEMFSKTVTTSNKESEATKTELRTVFEESIKRLQEGQRHNIEMLREDQQRAVEELKKQTESIGNDAASLTKALKGDSKMQGDWGEMILERTLEDCGLKKNEQYFLQENVKDEEGNNYRPDAIIAFPNNERAVIDAKVSLTAYQEAIKADNKEEQERYLKEHVKSVKAHVDELAAKNYDVLVSGCIGYVLMFVPYESGYSAAIKTDPSILQYAYRKHIIILSPSNLLMALQLTHTMWQNYRLNKNVEEILRQSNDLYDKFALFAETFISIGTGIEQLKTRYEKAKGQLNSGKGNVVRKLETLKTLGITPKKENPLSIEG</sequence>
<dbReference type="PANTHER" id="PTHR30563">
    <property type="entry name" value="DNA RECOMBINATION PROTEIN RMUC"/>
    <property type="match status" value="1"/>
</dbReference>
<keyword evidence="6" id="KW-0472">Membrane</keyword>
<comment type="function">
    <text evidence="1">Involved in DNA recombination.</text>
</comment>
<dbReference type="OrthoDB" id="370725at2"/>
<evidence type="ECO:0000256" key="2">
    <source>
        <dbReference type="ARBA" id="ARBA00009840"/>
    </source>
</evidence>
<feature type="coiled-coil region" evidence="5">
    <location>
        <begin position="186"/>
        <end position="213"/>
    </location>
</feature>
<keyword evidence="6" id="KW-1133">Transmembrane helix</keyword>
<accession>A0A096AY20</accession>
<evidence type="ECO:0000256" key="3">
    <source>
        <dbReference type="ARBA" id="ARBA00023054"/>
    </source>
</evidence>
<dbReference type="PANTHER" id="PTHR30563:SF0">
    <property type="entry name" value="DNA RECOMBINATION PROTEIN RMUC"/>
    <property type="match status" value="1"/>
</dbReference>
<evidence type="ECO:0000256" key="1">
    <source>
        <dbReference type="ARBA" id="ARBA00003416"/>
    </source>
</evidence>
<name>A0A096AY20_9BACT</name>
<keyword evidence="6" id="KW-0812">Transmembrane</keyword>
<feature type="transmembrane region" description="Helical" evidence="6">
    <location>
        <begin position="6"/>
        <end position="23"/>
    </location>
</feature>
<dbReference type="RefSeq" id="WP_036855899.1">
    <property type="nucleotide sequence ID" value="NZ_JRNU01000032.1"/>
</dbReference>
<evidence type="ECO:0000256" key="5">
    <source>
        <dbReference type="SAM" id="Coils"/>
    </source>
</evidence>
<dbReference type="GO" id="GO:0006310">
    <property type="term" value="P:DNA recombination"/>
    <property type="evidence" value="ECO:0007669"/>
    <property type="project" value="UniProtKB-KW"/>
</dbReference>